<accession>A0ABQ7HE31</accession>
<keyword evidence="2" id="KW-1185">Reference proteome</keyword>
<protein>
    <submittedName>
        <fullName evidence="1">Uncharacterized protein</fullName>
    </submittedName>
</protein>
<organism evidence="1 2">
    <name type="scientific">Geobacillus stearothermophilus</name>
    <name type="common">Bacillus stearothermophilus</name>
    <dbReference type="NCBI Taxonomy" id="1422"/>
    <lineage>
        <taxon>Bacteria</taxon>
        <taxon>Bacillati</taxon>
        <taxon>Bacillota</taxon>
        <taxon>Bacilli</taxon>
        <taxon>Bacillales</taxon>
        <taxon>Anoxybacillaceae</taxon>
        <taxon>Geobacillus</taxon>
    </lineage>
</organism>
<proteinExistence type="predicted"/>
<dbReference type="Proteomes" id="UP000773850">
    <property type="component" value="Unassembled WGS sequence"/>
</dbReference>
<dbReference type="EMBL" id="LUCS01000028">
    <property type="protein sequence ID" value="KAF6510439.1"/>
    <property type="molecule type" value="Genomic_DNA"/>
</dbReference>
<sequence>MDFDHPLSPLLRDQHLVYIYGDNQLFRLKKRKTSNVSRLQGCGGRSAQTFATGSFAKMLRSLAAGGECILSAPAQKNGAPLRQGTP</sequence>
<evidence type="ECO:0000313" key="2">
    <source>
        <dbReference type="Proteomes" id="UP000773850"/>
    </source>
</evidence>
<reference evidence="1 2" key="1">
    <citation type="submission" date="2016-03" db="EMBL/GenBank/DDBJ databases">
        <title>Spore heat resistance.</title>
        <authorList>
            <person name="Boekhorst J."/>
            <person name="Berendsen E.M."/>
            <person name="Wells-Bennik M.H."/>
            <person name="Kuipers O.P."/>
        </authorList>
    </citation>
    <scope>NUCLEOTIDE SEQUENCE [LARGE SCALE GENOMIC DNA]</scope>
    <source>
        <strain evidence="1 2">GS8</strain>
    </source>
</reference>
<name>A0ABQ7HE31_GEOSE</name>
<evidence type="ECO:0000313" key="1">
    <source>
        <dbReference type="EMBL" id="KAF6510439.1"/>
    </source>
</evidence>
<comment type="caution">
    <text evidence="1">The sequence shown here is derived from an EMBL/GenBank/DDBJ whole genome shotgun (WGS) entry which is preliminary data.</text>
</comment>
<gene>
    <name evidence="1" type="ORF">GS8_2596</name>
</gene>